<evidence type="ECO:0000313" key="3">
    <source>
        <dbReference type="Proteomes" id="UP001620626"/>
    </source>
</evidence>
<sequence>MRRAASKFHTNLDAFCCVSPSPPAPGAGDGTAAGKTTGYGGYKKRNKCDGINVYSADGDSAQPLQK</sequence>
<reference evidence="2 3" key="1">
    <citation type="submission" date="2024-10" db="EMBL/GenBank/DDBJ databases">
        <authorList>
            <person name="Kim D."/>
        </authorList>
    </citation>
    <scope>NUCLEOTIDE SEQUENCE [LARGE SCALE GENOMIC DNA]</scope>
    <source>
        <strain evidence="2">BH-2024</strain>
    </source>
</reference>
<organism evidence="2 3">
    <name type="scientific">Heterodera trifolii</name>
    <dbReference type="NCBI Taxonomy" id="157864"/>
    <lineage>
        <taxon>Eukaryota</taxon>
        <taxon>Metazoa</taxon>
        <taxon>Ecdysozoa</taxon>
        <taxon>Nematoda</taxon>
        <taxon>Chromadorea</taxon>
        <taxon>Rhabditida</taxon>
        <taxon>Tylenchina</taxon>
        <taxon>Tylenchomorpha</taxon>
        <taxon>Tylenchoidea</taxon>
        <taxon>Heteroderidae</taxon>
        <taxon>Heteroderinae</taxon>
        <taxon>Heterodera</taxon>
    </lineage>
</organism>
<dbReference type="AlphaFoldDB" id="A0ABD2LGF8"/>
<name>A0ABD2LGF8_9BILA</name>
<evidence type="ECO:0000313" key="2">
    <source>
        <dbReference type="EMBL" id="KAL3114315.1"/>
    </source>
</evidence>
<keyword evidence="3" id="KW-1185">Reference proteome</keyword>
<proteinExistence type="predicted"/>
<feature type="compositionally biased region" description="Gly residues" evidence="1">
    <location>
        <begin position="27"/>
        <end position="41"/>
    </location>
</feature>
<gene>
    <name evidence="2" type="ORF">niasHT_011548</name>
</gene>
<comment type="caution">
    <text evidence="2">The sequence shown here is derived from an EMBL/GenBank/DDBJ whole genome shotgun (WGS) entry which is preliminary data.</text>
</comment>
<accession>A0ABD2LGF8</accession>
<feature type="region of interest" description="Disordered" evidence="1">
    <location>
        <begin position="22"/>
        <end position="43"/>
    </location>
</feature>
<dbReference type="EMBL" id="JBICBT010000420">
    <property type="protein sequence ID" value="KAL3114315.1"/>
    <property type="molecule type" value="Genomic_DNA"/>
</dbReference>
<evidence type="ECO:0000256" key="1">
    <source>
        <dbReference type="SAM" id="MobiDB-lite"/>
    </source>
</evidence>
<dbReference type="Proteomes" id="UP001620626">
    <property type="component" value="Unassembled WGS sequence"/>
</dbReference>
<protein>
    <submittedName>
        <fullName evidence="2">Uncharacterized protein</fullName>
    </submittedName>
</protein>